<dbReference type="Gene3D" id="1.10.287.70">
    <property type="match status" value="1"/>
</dbReference>
<keyword evidence="4" id="KW-1185">Reference proteome</keyword>
<accession>A0ABS5LBK1</accession>
<evidence type="ECO:0000313" key="3">
    <source>
        <dbReference type="EMBL" id="MBS2967986.1"/>
    </source>
</evidence>
<reference evidence="3 4" key="1">
    <citation type="submission" date="2021-04" db="EMBL/GenBank/DDBJ databases">
        <title>Metabacillus sp. strain KIGAM252 whole genome sequence.</title>
        <authorList>
            <person name="Seo M.-J."/>
            <person name="Cho E.-S."/>
            <person name="Hwang C.Y."/>
            <person name="Yoon D.J."/>
        </authorList>
    </citation>
    <scope>NUCLEOTIDE SEQUENCE [LARGE SCALE GENOMIC DNA]</scope>
    <source>
        <strain evidence="3 4">KIGAM252</strain>
    </source>
</reference>
<feature type="domain" description="Potassium channel" evidence="2">
    <location>
        <begin position="80"/>
        <end position="126"/>
    </location>
</feature>
<keyword evidence="1" id="KW-0812">Transmembrane</keyword>
<keyword evidence="3" id="KW-0406">Ion transport</keyword>
<feature type="transmembrane region" description="Helical" evidence="1">
    <location>
        <begin position="37"/>
        <end position="57"/>
    </location>
</feature>
<protein>
    <submittedName>
        <fullName evidence="3">Two pore domain potassium channel family protein</fullName>
    </submittedName>
</protein>
<keyword evidence="3" id="KW-0813">Transport</keyword>
<feature type="transmembrane region" description="Helical" evidence="1">
    <location>
        <begin position="78"/>
        <end position="95"/>
    </location>
</feature>
<dbReference type="SUPFAM" id="SSF81324">
    <property type="entry name" value="Voltage-gated potassium channels"/>
    <property type="match status" value="1"/>
</dbReference>
<evidence type="ECO:0000259" key="2">
    <source>
        <dbReference type="Pfam" id="PF07885"/>
    </source>
</evidence>
<proteinExistence type="predicted"/>
<name>A0ABS5LBK1_9BACI</name>
<dbReference type="InterPro" id="IPR013099">
    <property type="entry name" value="K_chnl_dom"/>
</dbReference>
<dbReference type="RefSeq" id="WP_211556637.1">
    <property type="nucleotide sequence ID" value="NZ_JAGVRK010000001.1"/>
</dbReference>
<sequence>MEPIIAVATIICLLMSVRITAKTFKEQQFLSRETILVIAFLYLSILIGFAMLYLLFIQTGQGILTQGNEPIKGDYLEHLNTSLYFSAVTLFSVGYGEIIPVGAGRLIAVLEALIGYMLPVILVARTVLEIDKNAK</sequence>
<dbReference type="EMBL" id="JAGVRK010000001">
    <property type="protein sequence ID" value="MBS2967986.1"/>
    <property type="molecule type" value="Genomic_DNA"/>
</dbReference>
<keyword evidence="1" id="KW-0472">Membrane</keyword>
<gene>
    <name evidence="3" type="ORF">J9317_04250</name>
</gene>
<feature type="transmembrane region" description="Helical" evidence="1">
    <location>
        <begin position="107"/>
        <end position="128"/>
    </location>
</feature>
<evidence type="ECO:0000256" key="1">
    <source>
        <dbReference type="SAM" id="Phobius"/>
    </source>
</evidence>
<keyword evidence="1" id="KW-1133">Transmembrane helix</keyword>
<dbReference type="GO" id="GO:0034220">
    <property type="term" value="P:monoatomic ion transmembrane transport"/>
    <property type="evidence" value="ECO:0007669"/>
    <property type="project" value="UniProtKB-KW"/>
</dbReference>
<keyword evidence="3" id="KW-0407">Ion channel</keyword>
<evidence type="ECO:0000313" key="4">
    <source>
        <dbReference type="Proteomes" id="UP000682403"/>
    </source>
</evidence>
<dbReference type="Proteomes" id="UP000682403">
    <property type="component" value="Unassembled WGS sequence"/>
</dbReference>
<organism evidence="3 4">
    <name type="scientific">Metabacillus flavus</name>
    <dbReference type="NCBI Taxonomy" id="2823519"/>
    <lineage>
        <taxon>Bacteria</taxon>
        <taxon>Bacillati</taxon>
        <taxon>Bacillota</taxon>
        <taxon>Bacilli</taxon>
        <taxon>Bacillales</taxon>
        <taxon>Bacillaceae</taxon>
        <taxon>Metabacillus</taxon>
    </lineage>
</organism>
<comment type="caution">
    <text evidence="3">The sequence shown here is derived from an EMBL/GenBank/DDBJ whole genome shotgun (WGS) entry which is preliminary data.</text>
</comment>
<dbReference type="Pfam" id="PF07885">
    <property type="entry name" value="Ion_trans_2"/>
    <property type="match status" value="1"/>
</dbReference>